<protein>
    <recommendedName>
        <fullName evidence="4">Acetoacetate decarboxylase</fullName>
    </recommendedName>
</protein>
<dbReference type="SUPFAM" id="SSF160104">
    <property type="entry name" value="Acetoacetate decarboxylase-like"/>
    <property type="match status" value="1"/>
</dbReference>
<organism evidence="2 3">
    <name type="scientific">Nocardioides aquaticus</name>
    <dbReference type="NCBI Taxonomy" id="160826"/>
    <lineage>
        <taxon>Bacteria</taxon>
        <taxon>Bacillati</taxon>
        <taxon>Actinomycetota</taxon>
        <taxon>Actinomycetes</taxon>
        <taxon>Propionibacteriales</taxon>
        <taxon>Nocardioidaceae</taxon>
        <taxon>Nocardioides</taxon>
    </lineage>
</organism>
<reference evidence="2 3" key="1">
    <citation type="submission" date="2021-05" db="EMBL/GenBank/DDBJ databases">
        <title>Complete genome of Nocardioides aquaticus KCTC 9944T isolated from meromictic and hypersaline Ekho Lake, Antarctica.</title>
        <authorList>
            <person name="Hwang K."/>
            <person name="Kim K.M."/>
            <person name="Choe H."/>
        </authorList>
    </citation>
    <scope>NUCLEOTIDE SEQUENCE [LARGE SCALE GENOMIC DNA]</scope>
    <source>
        <strain evidence="2 3">KCTC 9944</strain>
    </source>
</reference>
<evidence type="ECO:0008006" key="4">
    <source>
        <dbReference type="Google" id="ProtNLM"/>
    </source>
</evidence>
<sequence length="207" mass="21993">MPPDGPAYPDAPWRLHGSMWVSLFWLPRTGHGAGGARPRGLWGAAWVDYTDPSPLTYRELLVARPVRRGAAVRVEVTDIWVDSPASWAGGRALWAIPKGLAAFDSPGSPAGSPSGGAWSAAVEDVPTATTSVTDRGHGGPRVPLRFTTDQPALPESGGPRVTPVSGSARVRPLRARWDLPPDGPLSWLAAARPLGSVRLEGFRLRFG</sequence>
<accession>A0ABX8EHS3</accession>
<evidence type="ECO:0000313" key="2">
    <source>
        <dbReference type="EMBL" id="QVT79445.1"/>
    </source>
</evidence>
<gene>
    <name evidence="2" type="ORF">ENKNEFLB_01826</name>
</gene>
<dbReference type="InterPro" id="IPR023375">
    <property type="entry name" value="ADC_dom_sf"/>
</dbReference>
<proteinExistence type="predicted"/>
<feature type="region of interest" description="Disordered" evidence="1">
    <location>
        <begin position="127"/>
        <end position="167"/>
    </location>
</feature>
<name>A0ABX8EHS3_9ACTN</name>
<dbReference type="RefSeq" id="WP_214058907.1">
    <property type="nucleotide sequence ID" value="NZ_BAAAHS010000294.1"/>
</dbReference>
<dbReference type="EMBL" id="CP075371">
    <property type="protein sequence ID" value="QVT79445.1"/>
    <property type="molecule type" value="Genomic_DNA"/>
</dbReference>
<keyword evidence="3" id="KW-1185">Reference proteome</keyword>
<dbReference type="Gene3D" id="2.40.400.10">
    <property type="entry name" value="Acetoacetate decarboxylase-like"/>
    <property type="match status" value="1"/>
</dbReference>
<evidence type="ECO:0000256" key="1">
    <source>
        <dbReference type="SAM" id="MobiDB-lite"/>
    </source>
</evidence>
<dbReference type="Proteomes" id="UP000679307">
    <property type="component" value="Chromosome"/>
</dbReference>
<evidence type="ECO:0000313" key="3">
    <source>
        <dbReference type="Proteomes" id="UP000679307"/>
    </source>
</evidence>